<sequence>MDTKFTAKSLHAVDIHREKYLRRCQKYMTAPCRKFADSLTLTCVDLRHQSLGYYSLKVICGTINTNIFIKELILKGNRVDDRLSIDLYRLLRNNSHLKAIDLSDNQLSNKGFEKIGDGLEENNTLLKLNLSGNKPLGEGIIHLSHSLATNFSLTHLSLASNGIGDTVFFHISNMVASTSNIQRLDLSWNKITILSTSAMERMIRLNDSLVELNLAWNGLKDIGFNSFCSILLNKKKCSLEIINVSHNSLTQKSSKSLLRLVQCDWLVSLDLTGNSFDSGYILEIQDMVNSRPNFQFLV</sequence>
<keyword evidence="2" id="KW-0433">Leucine-rich repeat</keyword>
<dbReference type="GO" id="GO:0005634">
    <property type="term" value="C:nucleus"/>
    <property type="evidence" value="ECO:0007669"/>
    <property type="project" value="TreeGrafter"/>
</dbReference>
<evidence type="ECO:0000256" key="1">
    <source>
        <dbReference type="ARBA" id="ARBA00022468"/>
    </source>
</evidence>
<dbReference type="Pfam" id="PF13516">
    <property type="entry name" value="LRR_6"/>
    <property type="match status" value="5"/>
</dbReference>
<dbReference type="OrthoDB" id="10033191at2759"/>
<reference evidence="4" key="1">
    <citation type="submission" date="2021-01" db="UniProtKB">
        <authorList>
            <consortium name="EnsemblMetazoa"/>
        </authorList>
    </citation>
    <scope>IDENTIFICATION</scope>
</reference>
<dbReference type="EnsemblMetazoa" id="CLYHEMT022031.1">
    <property type="protein sequence ID" value="CLYHEMP022031.1"/>
    <property type="gene ID" value="CLYHEMG022031"/>
</dbReference>
<dbReference type="Proteomes" id="UP000594262">
    <property type="component" value="Unplaced"/>
</dbReference>
<evidence type="ECO:0000313" key="4">
    <source>
        <dbReference type="EnsemblMetazoa" id="CLYHEMP022031.1"/>
    </source>
</evidence>
<dbReference type="GO" id="GO:0031267">
    <property type="term" value="F:small GTPase binding"/>
    <property type="evidence" value="ECO:0007669"/>
    <property type="project" value="TreeGrafter"/>
</dbReference>
<dbReference type="InterPro" id="IPR027038">
    <property type="entry name" value="RanGap"/>
</dbReference>
<dbReference type="GO" id="GO:0005829">
    <property type="term" value="C:cytosol"/>
    <property type="evidence" value="ECO:0007669"/>
    <property type="project" value="TreeGrafter"/>
</dbReference>
<dbReference type="AlphaFoldDB" id="A0A7M5XF36"/>
<evidence type="ECO:0000256" key="2">
    <source>
        <dbReference type="ARBA" id="ARBA00022614"/>
    </source>
</evidence>
<evidence type="ECO:0000313" key="5">
    <source>
        <dbReference type="Proteomes" id="UP000594262"/>
    </source>
</evidence>
<accession>A0A7M5XF36</accession>
<dbReference type="PANTHER" id="PTHR24113">
    <property type="entry name" value="RAN GTPASE-ACTIVATING PROTEIN 1"/>
    <property type="match status" value="1"/>
</dbReference>
<dbReference type="Gene3D" id="3.80.10.10">
    <property type="entry name" value="Ribonuclease Inhibitor"/>
    <property type="match status" value="2"/>
</dbReference>
<dbReference type="PANTHER" id="PTHR24113:SF12">
    <property type="entry name" value="RAN GTPASE-ACTIVATING PROTEIN 1"/>
    <property type="match status" value="1"/>
</dbReference>
<dbReference type="SMART" id="SM00368">
    <property type="entry name" value="LRR_RI"/>
    <property type="match status" value="6"/>
</dbReference>
<name>A0A7M5XF36_9CNID</name>
<dbReference type="GeneID" id="136820112"/>
<keyword evidence="5" id="KW-1185">Reference proteome</keyword>
<dbReference type="InterPro" id="IPR001611">
    <property type="entry name" value="Leu-rich_rpt"/>
</dbReference>
<keyword evidence="1" id="KW-0343">GTPase activation</keyword>
<protein>
    <submittedName>
        <fullName evidence="4">Uncharacterized protein</fullName>
    </submittedName>
</protein>
<dbReference type="InterPro" id="IPR032675">
    <property type="entry name" value="LRR_dom_sf"/>
</dbReference>
<dbReference type="GO" id="GO:0048471">
    <property type="term" value="C:perinuclear region of cytoplasm"/>
    <property type="evidence" value="ECO:0007669"/>
    <property type="project" value="TreeGrafter"/>
</dbReference>
<evidence type="ECO:0000256" key="3">
    <source>
        <dbReference type="ARBA" id="ARBA00022737"/>
    </source>
</evidence>
<dbReference type="RefSeq" id="XP_066932452.1">
    <property type="nucleotide sequence ID" value="XM_067076351.1"/>
</dbReference>
<proteinExistence type="predicted"/>
<keyword evidence="3" id="KW-0677">Repeat</keyword>
<dbReference type="GO" id="GO:0005096">
    <property type="term" value="F:GTPase activator activity"/>
    <property type="evidence" value="ECO:0007669"/>
    <property type="project" value="UniProtKB-KW"/>
</dbReference>
<organism evidence="4 5">
    <name type="scientific">Clytia hemisphaerica</name>
    <dbReference type="NCBI Taxonomy" id="252671"/>
    <lineage>
        <taxon>Eukaryota</taxon>
        <taxon>Metazoa</taxon>
        <taxon>Cnidaria</taxon>
        <taxon>Hydrozoa</taxon>
        <taxon>Hydroidolina</taxon>
        <taxon>Leptothecata</taxon>
        <taxon>Obeliida</taxon>
        <taxon>Clytiidae</taxon>
        <taxon>Clytia</taxon>
    </lineage>
</organism>
<dbReference type="GO" id="GO:0006913">
    <property type="term" value="P:nucleocytoplasmic transport"/>
    <property type="evidence" value="ECO:0007669"/>
    <property type="project" value="TreeGrafter"/>
</dbReference>
<dbReference type="SUPFAM" id="SSF52047">
    <property type="entry name" value="RNI-like"/>
    <property type="match status" value="1"/>
</dbReference>